<keyword evidence="1" id="KW-0812">Transmembrane</keyword>
<gene>
    <name evidence="2" type="ordered locus">Mmol_1057</name>
</gene>
<dbReference type="OrthoDB" id="9811974at2"/>
<sequence length="364" mass="39966">MQTNLAVHYRIPMLIVGFISLICGMYVGLIRLGWSLPVSSTTHLALHAPLMVCGFLGTVICLERAVAIGERWAYLAPLSSAVGVVLMTANAESSMAVVLIFIASALLSLVSLKILVKQRELFTFTLLLAALCWCIGCLLWLAGFSLARIMPWWIGFLIITIVGERLELSRFMRPSQGSKLLFILALLLFFEGATRASFSAWPNFQLLSVALVVMTLWLMRHDIVRHAIRQQGLTRYIAIALCSGYVWLLTAGIIGLSWPVLTAGSSYDAFSHSIFIGFVFSMIFGHAPLIFPAITKIKIPYHASFYLPLALLHTSLLARVVGDFLYLPALRKAGGLMHVVAITLFILVLATAALRNKKVGASTK</sequence>
<evidence type="ECO:0000256" key="1">
    <source>
        <dbReference type="SAM" id="Phobius"/>
    </source>
</evidence>
<proteinExistence type="predicted"/>
<evidence type="ECO:0000313" key="3">
    <source>
        <dbReference type="Proteomes" id="UP000002742"/>
    </source>
</evidence>
<protein>
    <recommendedName>
        <fullName evidence="4">NnrS family protein</fullName>
    </recommendedName>
</protein>
<dbReference type="eggNOG" id="COG4243">
    <property type="taxonomic scope" value="Bacteria"/>
</dbReference>
<keyword evidence="1" id="KW-1133">Transmembrane helix</keyword>
<feature type="transmembrane region" description="Helical" evidence="1">
    <location>
        <begin position="303"/>
        <end position="321"/>
    </location>
</feature>
<organism evidence="2 3">
    <name type="scientific">Methylotenera mobilis (strain JLW8 / ATCC BAA-1282 / DSM 17540)</name>
    <dbReference type="NCBI Taxonomy" id="583345"/>
    <lineage>
        <taxon>Bacteria</taxon>
        <taxon>Pseudomonadati</taxon>
        <taxon>Pseudomonadota</taxon>
        <taxon>Betaproteobacteria</taxon>
        <taxon>Nitrosomonadales</taxon>
        <taxon>Methylophilaceae</taxon>
        <taxon>Methylotenera</taxon>
    </lineage>
</organism>
<feature type="transmembrane region" description="Helical" evidence="1">
    <location>
        <begin position="270"/>
        <end position="291"/>
    </location>
</feature>
<dbReference type="AlphaFoldDB" id="C6WVL7"/>
<feature type="transmembrane region" description="Helical" evidence="1">
    <location>
        <begin position="46"/>
        <end position="65"/>
    </location>
</feature>
<reference evidence="2 3" key="2">
    <citation type="journal article" date="2011" name="J. Bacteriol.">
        <title>Genomes of three methylotrophs from a single niche uncover genetic and metabolic divergence of Methylophilaceae.</title>
        <authorList>
            <person name="Lapidus A."/>
            <person name="Clum A."/>
            <person name="Labutti K."/>
            <person name="Kaluzhnaya M.G."/>
            <person name="Lim S."/>
            <person name="Beck D.A."/>
            <person name="Glavina Del Rio T."/>
            <person name="Nolan M."/>
            <person name="Mavromatis K."/>
            <person name="Huntemann M."/>
            <person name="Lucas S."/>
            <person name="Lidstrom M.E."/>
            <person name="Ivanova N."/>
            <person name="Chistoserdova L."/>
        </authorList>
    </citation>
    <scope>NUCLEOTIDE SEQUENCE [LARGE SCALE GENOMIC DNA]</scope>
    <source>
        <strain evidence="3">JLW8 / ATCC BAA-1282 / DSM 17540</strain>
    </source>
</reference>
<feature type="transmembrane region" description="Helical" evidence="1">
    <location>
        <begin position="180"/>
        <end position="198"/>
    </location>
</feature>
<dbReference type="RefSeq" id="WP_015832001.1">
    <property type="nucleotide sequence ID" value="NC_012968.1"/>
</dbReference>
<evidence type="ECO:0000313" key="2">
    <source>
        <dbReference type="EMBL" id="ACT47966.1"/>
    </source>
</evidence>
<dbReference type="EMBL" id="CP001672">
    <property type="protein sequence ID" value="ACT47966.1"/>
    <property type="molecule type" value="Genomic_DNA"/>
</dbReference>
<dbReference type="KEGG" id="mmb:Mmol_1057"/>
<accession>C6WVL7</accession>
<dbReference type="STRING" id="583345.Mmol_1057"/>
<dbReference type="HOGENOM" id="CLU_047686_0_0_4"/>
<name>C6WVL7_METML</name>
<evidence type="ECO:0008006" key="4">
    <source>
        <dbReference type="Google" id="ProtNLM"/>
    </source>
</evidence>
<keyword evidence="1" id="KW-0472">Membrane</keyword>
<feature type="transmembrane region" description="Helical" evidence="1">
    <location>
        <begin position="12"/>
        <end position="34"/>
    </location>
</feature>
<feature type="transmembrane region" description="Helical" evidence="1">
    <location>
        <begin position="121"/>
        <end position="143"/>
    </location>
</feature>
<keyword evidence="3" id="KW-1185">Reference proteome</keyword>
<feature type="transmembrane region" description="Helical" evidence="1">
    <location>
        <begin position="95"/>
        <end position="116"/>
    </location>
</feature>
<feature type="transmembrane region" description="Helical" evidence="1">
    <location>
        <begin position="72"/>
        <end position="89"/>
    </location>
</feature>
<dbReference type="Proteomes" id="UP000002742">
    <property type="component" value="Chromosome"/>
</dbReference>
<feature type="transmembrane region" description="Helical" evidence="1">
    <location>
        <begin position="333"/>
        <end position="354"/>
    </location>
</feature>
<feature type="transmembrane region" description="Helical" evidence="1">
    <location>
        <begin position="204"/>
        <end position="224"/>
    </location>
</feature>
<feature type="transmembrane region" description="Helical" evidence="1">
    <location>
        <begin position="149"/>
        <end position="168"/>
    </location>
</feature>
<feature type="transmembrane region" description="Helical" evidence="1">
    <location>
        <begin position="236"/>
        <end position="258"/>
    </location>
</feature>
<reference evidence="3" key="1">
    <citation type="submission" date="2009-07" db="EMBL/GenBank/DDBJ databases">
        <title>Complete sequence of Methylotenera mobilis JLW8.</title>
        <authorList>
            <consortium name="US DOE Joint Genome Institute"/>
            <person name="Lucas S."/>
            <person name="Copeland A."/>
            <person name="Lapidus A."/>
            <person name="Glavina del Rio T."/>
            <person name="Tice H."/>
            <person name="Bruce D."/>
            <person name="Goodwin L."/>
            <person name="Pitluck S."/>
            <person name="LaButti K.M."/>
            <person name="Clum A."/>
            <person name="Larimer F."/>
            <person name="Land M."/>
            <person name="Hauser L."/>
            <person name="Kyrpides N."/>
            <person name="Mikhailova N."/>
            <person name="Kayluzhnaya M."/>
            <person name="Chistoserdova L."/>
        </authorList>
    </citation>
    <scope>NUCLEOTIDE SEQUENCE [LARGE SCALE GENOMIC DNA]</scope>
    <source>
        <strain evidence="3">JLW8 / ATCC BAA-1282 / DSM 17540</strain>
    </source>
</reference>